<dbReference type="EMBL" id="KV428233">
    <property type="protein sequence ID" value="KZT33558.1"/>
    <property type="molecule type" value="Genomic_DNA"/>
</dbReference>
<accession>A0A165YSH3</accession>
<sequence length="511" mass="57768">MSSINGENITCGNAALEDALALTLDNNPTLPDDAQRLIVEFAASRGKKECLKLCSVSKNFAAWVYPVLFFCIKVSGYTKMCDLATEIHPRKLTYVRHLFLCPPHELDHGLLNMCVRLTHLMVHTFGTPSFGNRPPRIDTSFWNGTTFPSHVTILGADCSIFVRYNLRAPSALLKCTHLSLESIYFHLDGLMELISQLPALSHLALFTRYPSELDVSSFALLCQESSNLEMILLGLLENRWAHSDRIIYSEQAPELCERFLIDQRVFVADVGSPIRIWEYMAMGRMSIWEQDAVSRVQVAASNLRYILARAQRQVVSDSPPDPTLSVQHHMHAFGSMNSVTPHTFDDVAQIHDDAGNFAGEISWGPRSTGVIANADMPEAESSDGLSHAPESDVNPEQNESNHLFTLWSQWRRDARKANRYAHRLWTARSNEIAHRHVPLLLSLGEDGMSSDSSHRDGRLSIYRMHAPRIPRSREISDILYWLDEVSMHTRNGDSYCPRNQMPPPERRAYGR</sequence>
<feature type="region of interest" description="Disordered" evidence="1">
    <location>
        <begin position="377"/>
        <end position="398"/>
    </location>
</feature>
<name>A0A165YSH3_9AGAM</name>
<keyword evidence="3" id="KW-1185">Reference proteome</keyword>
<protein>
    <submittedName>
        <fullName evidence="2">Uncharacterized protein</fullName>
    </submittedName>
</protein>
<dbReference type="OrthoDB" id="2753353at2759"/>
<evidence type="ECO:0000313" key="3">
    <source>
        <dbReference type="Proteomes" id="UP000076798"/>
    </source>
</evidence>
<dbReference type="Proteomes" id="UP000076798">
    <property type="component" value="Unassembled WGS sequence"/>
</dbReference>
<feature type="region of interest" description="Disordered" evidence="1">
    <location>
        <begin position="492"/>
        <end position="511"/>
    </location>
</feature>
<evidence type="ECO:0000256" key="1">
    <source>
        <dbReference type="SAM" id="MobiDB-lite"/>
    </source>
</evidence>
<organism evidence="2 3">
    <name type="scientific">Sistotremastrum suecicum HHB10207 ss-3</name>
    <dbReference type="NCBI Taxonomy" id="1314776"/>
    <lineage>
        <taxon>Eukaryota</taxon>
        <taxon>Fungi</taxon>
        <taxon>Dikarya</taxon>
        <taxon>Basidiomycota</taxon>
        <taxon>Agaricomycotina</taxon>
        <taxon>Agaricomycetes</taxon>
        <taxon>Sistotremastrales</taxon>
        <taxon>Sistotremastraceae</taxon>
        <taxon>Sistotremastrum</taxon>
    </lineage>
</organism>
<reference evidence="2 3" key="1">
    <citation type="journal article" date="2016" name="Mol. Biol. Evol.">
        <title>Comparative Genomics of Early-Diverging Mushroom-Forming Fungi Provides Insights into the Origins of Lignocellulose Decay Capabilities.</title>
        <authorList>
            <person name="Nagy L.G."/>
            <person name="Riley R."/>
            <person name="Tritt A."/>
            <person name="Adam C."/>
            <person name="Daum C."/>
            <person name="Floudas D."/>
            <person name="Sun H."/>
            <person name="Yadav J.S."/>
            <person name="Pangilinan J."/>
            <person name="Larsson K.H."/>
            <person name="Matsuura K."/>
            <person name="Barry K."/>
            <person name="Labutti K."/>
            <person name="Kuo R."/>
            <person name="Ohm R.A."/>
            <person name="Bhattacharya S.S."/>
            <person name="Shirouzu T."/>
            <person name="Yoshinaga Y."/>
            <person name="Martin F.M."/>
            <person name="Grigoriev I.V."/>
            <person name="Hibbett D.S."/>
        </authorList>
    </citation>
    <scope>NUCLEOTIDE SEQUENCE [LARGE SCALE GENOMIC DNA]</scope>
    <source>
        <strain evidence="2 3">HHB10207 ss-3</strain>
    </source>
</reference>
<gene>
    <name evidence="2" type="ORF">SISSUDRAFT_1066042</name>
</gene>
<evidence type="ECO:0000313" key="2">
    <source>
        <dbReference type="EMBL" id="KZT33558.1"/>
    </source>
</evidence>
<dbReference type="AlphaFoldDB" id="A0A165YSH3"/>
<proteinExistence type="predicted"/>